<dbReference type="PRINTS" id="PR00081">
    <property type="entry name" value="GDHRDH"/>
</dbReference>
<dbReference type="PROSITE" id="PS00061">
    <property type="entry name" value="ADH_SHORT"/>
    <property type="match status" value="1"/>
</dbReference>
<comment type="similarity">
    <text evidence="1">Belongs to the short-chain dehydrogenases/reductases (SDR) family.</text>
</comment>
<gene>
    <name evidence="4" type="ORF">OHK93_006082</name>
</gene>
<organism evidence="4 5">
    <name type="scientific">Ramalina farinacea</name>
    <dbReference type="NCBI Taxonomy" id="258253"/>
    <lineage>
        <taxon>Eukaryota</taxon>
        <taxon>Fungi</taxon>
        <taxon>Dikarya</taxon>
        <taxon>Ascomycota</taxon>
        <taxon>Pezizomycotina</taxon>
        <taxon>Lecanoromycetes</taxon>
        <taxon>OSLEUM clade</taxon>
        <taxon>Lecanoromycetidae</taxon>
        <taxon>Lecanorales</taxon>
        <taxon>Lecanorineae</taxon>
        <taxon>Ramalinaceae</taxon>
        <taxon>Ramalina</taxon>
    </lineage>
</organism>
<dbReference type="InterPro" id="IPR036291">
    <property type="entry name" value="NAD(P)-bd_dom_sf"/>
</dbReference>
<reference evidence="4" key="1">
    <citation type="journal article" date="2023" name="Genome Biol. Evol.">
        <title>First Whole Genome Sequence and Flow Cytometry Genome Size Data for the Lichen-Forming Fungus Ramalina farinacea (Ascomycota).</title>
        <authorList>
            <person name="Llewellyn T."/>
            <person name="Mian S."/>
            <person name="Hill R."/>
            <person name="Leitch I.J."/>
            <person name="Gaya E."/>
        </authorList>
    </citation>
    <scope>NUCLEOTIDE SEQUENCE</scope>
    <source>
        <strain evidence="4">LIQ254RAFAR</strain>
    </source>
</reference>
<sequence>MTSQRNAEDDATKRSIEQIGRKAVVYAANLASNDSIDDLTKVLLADGHRIDILVNCAGIQRRHASHEFPNEDWDEILQVNLSAVFKLSRNVGAHMLGQPLNSSGKRGSIINIASLMSFQGGLNIPAYAAAKGGIVTLTKALANEWASKGISVNAIAPGYVETDMNIDLRKNEQRMKELQARIPTTRWGKPEDFKGPIVFLASAASAYVSGEVLMVDGGWMGR</sequence>
<name>A0AA43QHV3_9LECA</name>
<evidence type="ECO:0000256" key="1">
    <source>
        <dbReference type="ARBA" id="ARBA00006484"/>
    </source>
</evidence>
<evidence type="ECO:0008006" key="6">
    <source>
        <dbReference type="Google" id="ProtNLM"/>
    </source>
</evidence>
<evidence type="ECO:0000313" key="5">
    <source>
        <dbReference type="Proteomes" id="UP001161017"/>
    </source>
</evidence>
<dbReference type="PANTHER" id="PTHR42760:SF5">
    <property type="entry name" value="2-DEHYDRO-3-DEOXY-D-GLUCONATE 5-DEHYDROGENASE"/>
    <property type="match status" value="1"/>
</dbReference>
<keyword evidence="2" id="KW-0521">NADP</keyword>
<dbReference type="Pfam" id="PF13561">
    <property type="entry name" value="adh_short_C2"/>
    <property type="match status" value="1"/>
</dbReference>
<evidence type="ECO:0000256" key="2">
    <source>
        <dbReference type="ARBA" id="ARBA00022857"/>
    </source>
</evidence>
<dbReference type="Gene3D" id="3.40.50.720">
    <property type="entry name" value="NAD(P)-binding Rossmann-like Domain"/>
    <property type="match status" value="1"/>
</dbReference>
<dbReference type="SUPFAM" id="SSF51735">
    <property type="entry name" value="NAD(P)-binding Rossmann-fold domains"/>
    <property type="match status" value="1"/>
</dbReference>
<dbReference type="Proteomes" id="UP001161017">
    <property type="component" value="Unassembled WGS sequence"/>
</dbReference>
<comment type="caution">
    <text evidence="4">The sequence shown here is derived from an EMBL/GenBank/DDBJ whole genome shotgun (WGS) entry which is preliminary data.</text>
</comment>
<dbReference type="GO" id="GO:0016616">
    <property type="term" value="F:oxidoreductase activity, acting on the CH-OH group of donors, NAD or NADP as acceptor"/>
    <property type="evidence" value="ECO:0007669"/>
    <property type="project" value="TreeGrafter"/>
</dbReference>
<proteinExistence type="inferred from homology"/>
<evidence type="ECO:0000313" key="4">
    <source>
        <dbReference type="EMBL" id="MDI1486820.1"/>
    </source>
</evidence>
<accession>A0AA43QHV3</accession>
<keyword evidence="3" id="KW-0560">Oxidoreductase</keyword>
<dbReference type="InterPro" id="IPR002347">
    <property type="entry name" value="SDR_fam"/>
</dbReference>
<dbReference type="PRINTS" id="PR00080">
    <property type="entry name" value="SDRFAMILY"/>
</dbReference>
<dbReference type="PANTHER" id="PTHR42760">
    <property type="entry name" value="SHORT-CHAIN DEHYDROGENASES/REDUCTASES FAMILY MEMBER"/>
    <property type="match status" value="1"/>
</dbReference>
<protein>
    <recommendedName>
        <fullName evidence="6">2-deoxy-D-gluconate 3-dehydrogenase</fullName>
    </recommendedName>
</protein>
<keyword evidence="5" id="KW-1185">Reference proteome</keyword>
<dbReference type="EMBL" id="JAPUFD010000004">
    <property type="protein sequence ID" value="MDI1486820.1"/>
    <property type="molecule type" value="Genomic_DNA"/>
</dbReference>
<dbReference type="InterPro" id="IPR020904">
    <property type="entry name" value="Sc_DH/Rdtase_CS"/>
</dbReference>
<evidence type="ECO:0000256" key="3">
    <source>
        <dbReference type="ARBA" id="ARBA00023002"/>
    </source>
</evidence>
<dbReference type="AlphaFoldDB" id="A0AA43QHV3"/>